<keyword evidence="1" id="KW-0812">Transmembrane</keyword>
<reference evidence="2 3" key="1">
    <citation type="journal article" date="2015" name="Genome Announc.">
        <title>Expanding the biotechnology potential of lactobacilli through comparative genomics of 213 strains and associated genera.</title>
        <authorList>
            <person name="Sun Z."/>
            <person name="Harris H.M."/>
            <person name="McCann A."/>
            <person name="Guo C."/>
            <person name="Argimon S."/>
            <person name="Zhang W."/>
            <person name="Yang X."/>
            <person name="Jeffery I.B."/>
            <person name="Cooney J.C."/>
            <person name="Kagawa T.F."/>
            <person name="Liu W."/>
            <person name="Song Y."/>
            <person name="Salvetti E."/>
            <person name="Wrobel A."/>
            <person name="Rasinkangas P."/>
            <person name="Parkhill J."/>
            <person name="Rea M.C."/>
            <person name="O'Sullivan O."/>
            <person name="Ritari J."/>
            <person name="Douillard F.P."/>
            <person name="Paul Ross R."/>
            <person name="Yang R."/>
            <person name="Briner A.E."/>
            <person name="Felis G.E."/>
            <person name="de Vos W.M."/>
            <person name="Barrangou R."/>
            <person name="Klaenhammer T.R."/>
            <person name="Caufield P.W."/>
            <person name="Cui Y."/>
            <person name="Zhang H."/>
            <person name="O'Toole P.W."/>
        </authorList>
    </citation>
    <scope>NUCLEOTIDE SEQUENCE [LARGE SCALE GENOMIC DNA]</scope>
    <source>
        <strain evidence="2 3">DSM 15353</strain>
    </source>
</reference>
<organism evidence="2 3">
    <name type="scientific">Ligilactobacillus acidipiscis</name>
    <dbReference type="NCBI Taxonomy" id="89059"/>
    <lineage>
        <taxon>Bacteria</taxon>
        <taxon>Bacillati</taxon>
        <taxon>Bacillota</taxon>
        <taxon>Bacilli</taxon>
        <taxon>Lactobacillales</taxon>
        <taxon>Lactobacillaceae</taxon>
        <taxon>Ligilactobacillus</taxon>
    </lineage>
</organism>
<dbReference type="Pfam" id="PF11151">
    <property type="entry name" value="DUF2929"/>
    <property type="match status" value="1"/>
</dbReference>
<evidence type="ECO:0008006" key="4">
    <source>
        <dbReference type="Google" id="ProtNLM"/>
    </source>
</evidence>
<keyword evidence="1" id="KW-1133">Transmembrane helix</keyword>
<keyword evidence="1" id="KW-0472">Membrane</keyword>
<comment type="caution">
    <text evidence="2">The sequence shown here is derived from an EMBL/GenBank/DDBJ whole genome shotgun (WGS) entry which is preliminary data.</text>
</comment>
<dbReference type="EMBL" id="JQBK01000011">
    <property type="protein sequence ID" value="KRN86936.1"/>
    <property type="molecule type" value="Genomic_DNA"/>
</dbReference>
<protein>
    <recommendedName>
        <fullName evidence="4">DUF2929 domain-containing protein</fullName>
    </recommendedName>
</protein>
<name>A0A0R2KBS1_9LACO</name>
<evidence type="ECO:0000256" key="1">
    <source>
        <dbReference type="SAM" id="Phobius"/>
    </source>
</evidence>
<evidence type="ECO:0000313" key="2">
    <source>
        <dbReference type="EMBL" id="KRN86936.1"/>
    </source>
</evidence>
<dbReference type="AlphaFoldDB" id="A0A0R2KBS1"/>
<feature type="transmembrane region" description="Helical" evidence="1">
    <location>
        <begin position="32"/>
        <end position="57"/>
    </location>
</feature>
<dbReference type="Proteomes" id="UP000051491">
    <property type="component" value="Unassembled WGS sequence"/>
</dbReference>
<sequence>MKEMLKQLALLFWSAIYGLVLGYIVSALGGGAFNVSTAVVISMIGGFVVINLIAPMLKPKNYKSGRR</sequence>
<dbReference type="InterPro" id="IPR021324">
    <property type="entry name" value="DUF2929"/>
</dbReference>
<gene>
    <name evidence="2" type="ORF">IV43_GL000224</name>
</gene>
<dbReference type="PATRIC" id="fig|89059.3.peg.229"/>
<accession>A0A0R2KBS1</accession>
<proteinExistence type="predicted"/>
<evidence type="ECO:0000313" key="3">
    <source>
        <dbReference type="Proteomes" id="UP000051491"/>
    </source>
</evidence>